<dbReference type="InterPro" id="IPR009956">
    <property type="entry name" value="Post-segregation_anti-tox_CcdA"/>
</dbReference>
<keyword evidence="1" id="KW-1277">Toxin-antitoxin system</keyword>
<dbReference type="Pfam" id="PF07362">
    <property type="entry name" value="CcdA"/>
    <property type="match status" value="1"/>
</dbReference>
<protein>
    <submittedName>
        <fullName evidence="2">Type II toxin-antitoxin system CcdA family antitoxin</fullName>
    </submittedName>
</protein>
<accession>A0AB38YE85</accession>
<evidence type="ECO:0000313" key="2">
    <source>
        <dbReference type="EMBL" id="WLD57492.1"/>
    </source>
</evidence>
<dbReference type="AlphaFoldDB" id="A0AB38YE85"/>
<name>A0AB38YE85_9GAMM</name>
<sequence length="81" mass="8843">MQAAEVTKSPRKSANLSIDSALLQEAKALGINVSRSAEAGIAEAVKLHKQEKWLKENARALASSNAYVEANSLPLERHRQF</sequence>
<evidence type="ECO:0000256" key="1">
    <source>
        <dbReference type="ARBA" id="ARBA00022649"/>
    </source>
</evidence>
<gene>
    <name evidence="2" type="ORF">NFC81_12335</name>
</gene>
<dbReference type="RefSeq" id="WP_304994777.1">
    <property type="nucleotide sequence ID" value="NZ_CP101717.1"/>
</dbReference>
<reference evidence="2" key="1">
    <citation type="submission" date="2022-07" db="EMBL/GenBank/DDBJ databases">
        <title>Complete genome sequence of Salinispirillum sp. LH10-3-1 capable of multiple carbohydrate inversion isolated from a soda lake.</title>
        <authorList>
            <person name="Liu J."/>
            <person name="Zhai Y."/>
            <person name="Zhang H."/>
            <person name="Yang H."/>
            <person name="Qu J."/>
            <person name="Li J."/>
        </authorList>
    </citation>
    <scope>NUCLEOTIDE SEQUENCE</scope>
    <source>
        <strain evidence="2">LH 10-3-1</strain>
    </source>
</reference>
<proteinExistence type="predicted"/>
<dbReference type="EMBL" id="CP101717">
    <property type="protein sequence ID" value="WLD57492.1"/>
    <property type="molecule type" value="Genomic_DNA"/>
</dbReference>
<organism evidence="2">
    <name type="scientific">Salinispirillum sp. LH 10-3-1</name>
    <dbReference type="NCBI Taxonomy" id="2952525"/>
    <lineage>
        <taxon>Bacteria</taxon>
        <taxon>Pseudomonadati</taxon>
        <taxon>Pseudomonadota</taxon>
        <taxon>Gammaproteobacteria</taxon>
        <taxon>Oceanospirillales</taxon>
        <taxon>Saccharospirillaceae</taxon>
        <taxon>Salinispirillum</taxon>
    </lineage>
</organism>